<feature type="region of interest" description="Disordered" evidence="1">
    <location>
        <begin position="361"/>
        <end position="399"/>
    </location>
</feature>
<evidence type="ECO:0000313" key="2">
    <source>
        <dbReference type="EMBL" id="KAG6462423.1"/>
    </source>
</evidence>
<feature type="compositionally biased region" description="Polar residues" evidence="1">
    <location>
        <begin position="361"/>
        <end position="375"/>
    </location>
</feature>
<accession>A0A922CYZ7</accession>
<sequence>MADDIILTDDDGEDYNNFNQVEENVIPWSCEDRTSLNEESTMTRGSKRRREPISSEIWQEVHRKGKKQHRNERISEPTLEDDNIQICVTCKDKLPKKFTLAKILNAHDIVDILKVKYLNPFKILIDFKSDHCAKQFMVCEDFKKMGWNSYKTWEVGTSYGIVKDIDAELPENELIINIKSSAEIVNVKRLNRRSEQGWTPSETVRIAFVGPHLPSYIYLCDMRIKVEPFVFPVTQCSNCWRFGHSKKMCPSHKTICPKCAELHTNCETPASLYHCSNCKGNHMSLSKNCPVYIKEKKIRNIMSEFNVSYRKAVAMYVPPSPTSLPNIVHNIPEINNQTISSFTQYNNEKEEDIQEIIIPSTSTEPNKPTYATVSSKRTDKQLNKTKHNRNRPTSPMQGNCQINSPAMNEDFFHHLGEEVSHSKPEVSEVPKTFQNLLNKLKDIIFMKKYTLENKIKNMIQLIVDYIVSNAAKYLSEISALQNLCNFFNG</sequence>
<reference evidence="2" key="2">
    <citation type="submission" date="2020-12" db="EMBL/GenBank/DDBJ databases">
        <authorList>
            <person name="Kanost M."/>
        </authorList>
    </citation>
    <scope>NUCLEOTIDE SEQUENCE</scope>
</reference>
<gene>
    <name evidence="2" type="ORF">O3G_MSEX013246</name>
</gene>
<protein>
    <submittedName>
        <fullName evidence="2">Uncharacterized protein</fullName>
    </submittedName>
</protein>
<keyword evidence="3" id="KW-1185">Reference proteome</keyword>
<dbReference type="AlphaFoldDB" id="A0A922CYZ7"/>
<reference evidence="2" key="1">
    <citation type="journal article" date="2016" name="Insect Biochem. Mol. Biol.">
        <title>Multifaceted biological insights from a draft genome sequence of the tobacco hornworm moth, Manduca sexta.</title>
        <authorList>
            <person name="Kanost M.R."/>
            <person name="Arrese E.L."/>
            <person name="Cao X."/>
            <person name="Chen Y.R."/>
            <person name="Chellapilla S."/>
            <person name="Goldsmith M.R."/>
            <person name="Grosse-Wilde E."/>
            <person name="Heckel D.G."/>
            <person name="Herndon N."/>
            <person name="Jiang H."/>
            <person name="Papanicolaou A."/>
            <person name="Qu J."/>
            <person name="Soulages J.L."/>
            <person name="Vogel H."/>
            <person name="Walters J."/>
            <person name="Waterhouse R.M."/>
            <person name="Ahn S.J."/>
            <person name="Almeida F.C."/>
            <person name="An C."/>
            <person name="Aqrawi P."/>
            <person name="Bretschneider A."/>
            <person name="Bryant W.B."/>
            <person name="Bucks S."/>
            <person name="Chao H."/>
            <person name="Chevignon G."/>
            <person name="Christen J.M."/>
            <person name="Clarke D.F."/>
            <person name="Dittmer N.T."/>
            <person name="Ferguson L.C.F."/>
            <person name="Garavelou S."/>
            <person name="Gordon K.H.J."/>
            <person name="Gunaratna R.T."/>
            <person name="Han Y."/>
            <person name="Hauser F."/>
            <person name="He Y."/>
            <person name="Heidel-Fischer H."/>
            <person name="Hirsh A."/>
            <person name="Hu Y."/>
            <person name="Jiang H."/>
            <person name="Kalra D."/>
            <person name="Klinner C."/>
            <person name="Konig C."/>
            <person name="Kovar C."/>
            <person name="Kroll A.R."/>
            <person name="Kuwar S.S."/>
            <person name="Lee S.L."/>
            <person name="Lehman R."/>
            <person name="Li K."/>
            <person name="Li Z."/>
            <person name="Liang H."/>
            <person name="Lovelace S."/>
            <person name="Lu Z."/>
            <person name="Mansfield J.H."/>
            <person name="McCulloch K.J."/>
            <person name="Mathew T."/>
            <person name="Morton B."/>
            <person name="Muzny D.M."/>
            <person name="Neunemann D."/>
            <person name="Ongeri F."/>
            <person name="Pauchet Y."/>
            <person name="Pu L.L."/>
            <person name="Pyrousis I."/>
            <person name="Rao X.J."/>
            <person name="Redding A."/>
            <person name="Roesel C."/>
            <person name="Sanchez-Gracia A."/>
            <person name="Schaack S."/>
            <person name="Shukla A."/>
            <person name="Tetreau G."/>
            <person name="Wang Y."/>
            <person name="Xiong G.H."/>
            <person name="Traut W."/>
            <person name="Walsh T.K."/>
            <person name="Worley K.C."/>
            <person name="Wu D."/>
            <person name="Wu W."/>
            <person name="Wu Y.Q."/>
            <person name="Zhang X."/>
            <person name="Zou Z."/>
            <person name="Zucker H."/>
            <person name="Briscoe A.D."/>
            <person name="Burmester T."/>
            <person name="Clem R.J."/>
            <person name="Feyereisen R."/>
            <person name="Grimmelikhuijzen C.J.P."/>
            <person name="Hamodrakas S.J."/>
            <person name="Hansson B.S."/>
            <person name="Huguet E."/>
            <person name="Jermiin L.S."/>
            <person name="Lan Q."/>
            <person name="Lehman H.K."/>
            <person name="Lorenzen M."/>
            <person name="Merzendorfer H."/>
            <person name="Michalopoulos I."/>
            <person name="Morton D.B."/>
            <person name="Muthukrishnan S."/>
            <person name="Oakeshott J.G."/>
            <person name="Palmer W."/>
            <person name="Park Y."/>
            <person name="Passarelli A.L."/>
            <person name="Rozas J."/>
            <person name="Schwartz L.M."/>
            <person name="Smith W."/>
            <person name="Southgate A."/>
            <person name="Vilcinskas A."/>
            <person name="Vogt R."/>
            <person name="Wang P."/>
            <person name="Werren J."/>
            <person name="Yu X.Q."/>
            <person name="Zhou J.J."/>
            <person name="Brown S.J."/>
            <person name="Scherer S.E."/>
            <person name="Richards S."/>
            <person name="Blissard G.W."/>
        </authorList>
    </citation>
    <scope>NUCLEOTIDE SEQUENCE</scope>
</reference>
<organism evidence="2 3">
    <name type="scientific">Manduca sexta</name>
    <name type="common">Tobacco hawkmoth</name>
    <name type="synonym">Tobacco hornworm</name>
    <dbReference type="NCBI Taxonomy" id="7130"/>
    <lineage>
        <taxon>Eukaryota</taxon>
        <taxon>Metazoa</taxon>
        <taxon>Ecdysozoa</taxon>
        <taxon>Arthropoda</taxon>
        <taxon>Hexapoda</taxon>
        <taxon>Insecta</taxon>
        <taxon>Pterygota</taxon>
        <taxon>Neoptera</taxon>
        <taxon>Endopterygota</taxon>
        <taxon>Lepidoptera</taxon>
        <taxon>Glossata</taxon>
        <taxon>Ditrysia</taxon>
        <taxon>Bombycoidea</taxon>
        <taxon>Sphingidae</taxon>
        <taxon>Sphinginae</taxon>
        <taxon>Sphingini</taxon>
        <taxon>Manduca</taxon>
    </lineage>
</organism>
<dbReference type="Proteomes" id="UP000791440">
    <property type="component" value="Unassembled WGS sequence"/>
</dbReference>
<evidence type="ECO:0000313" key="3">
    <source>
        <dbReference type="Proteomes" id="UP000791440"/>
    </source>
</evidence>
<name>A0A922CYZ7_MANSE</name>
<dbReference type="EMBL" id="JH668843">
    <property type="protein sequence ID" value="KAG6462423.1"/>
    <property type="molecule type" value="Genomic_DNA"/>
</dbReference>
<evidence type="ECO:0000256" key="1">
    <source>
        <dbReference type="SAM" id="MobiDB-lite"/>
    </source>
</evidence>
<comment type="caution">
    <text evidence="2">The sequence shown here is derived from an EMBL/GenBank/DDBJ whole genome shotgun (WGS) entry which is preliminary data.</text>
</comment>
<proteinExistence type="predicted"/>